<feature type="domain" description="PEGA" evidence="3">
    <location>
        <begin position="187"/>
        <end position="253"/>
    </location>
</feature>
<protein>
    <recommendedName>
        <fullName evidence="3">PEGA domain-containing protein</fullName>
    </recommendedName>
</protein>
<evidence type="ECO:0000256" key="1">
    <source>
        <dbReference type="SAM" id="MobiDB-lite"/>
    </source>
</evidence>
<keyword evidence="2" id="KW-1133">Transmembrane helix</keyword>
<comment type="caution">
    <text evidence="4">The sequence shown here is derived from an EMBL/GenBank/DDBJ whole genome shotgun (WGS) entry which is preliminary data.</text>
</comment>
<organism evidence="4 5">
    <name type="scientific">candidate division KSB3 bacterium</name>
    <dbReference type="NCBI Taxonomy" id="2044937"/>
    <lineage>
        <taxon>Bacteria</taxon>
        <taxon>candidate division KSB3</taxon>
    </lineage>
</organism>
<feature type="region of interest" description="Disordered" evidence="1">
    <location>
        <begin position="73"/>
        <end position="100"/>
    </location>
</feature>
<dbReference type="Proteomes" id="UP000229740">
    <property type="component" value="Unassembled WGS sequence"/>
</dbReference>
<reference evidence="4 5" key="1">
    <citation type="submission" date="2017-10" db="EMBL/GenBank/DDBJ databases">
        <title>Novel microbial diversity and functional potential in the marine mammal oral microbiome.</title>
        <authorList>
            <person name="Dudek N.K."/>
            <person name="Sun C.L."/>
            <person name="Burstein D."/>
            <person name="Kantor R.S."/>
            <person name="Aliaga Goltsman D.S."/>
            <person name="Bik E.M."/>
            <person name="Thomas B.C."/>
            <person name="Banfield J.F."/>
            <person name="Relman D.A."/>
        </authorList>
    </citation>
    <scope>NUCLEOTIDE SEQUENCE [LARGE SCALE GENOMIC DNA]</scope>
    <source>
        <strain evidence="4">DOLZORAL124_49_17</strain>
    </source>
</reference>
<evidence type="ECO:0000313" key="4">
    <source>
        <dbReference type="EMBL" id="PID56689.1"/>
    </source>
</evidence>
<sequence>MKHDQAQYDPLILNLTKKQTVTQPKIYIWLFLSSIILLSALLVLSAWYLLFYANTPETSAIQDEAPGAEDRIPRAAAEPTPLPTATPEVSQTPLREEATPLPTKLETPQAEQNIKAQTGYLSLNSLPEQADIIINGELIGQTPLHEYELEAGNYSITFKFNDQSFTQDVSINAGERTEYTHRLEGLGSLHIATTSSGCEVYLNGRLRGESPLLLEGLFPGEYTIVLKKLGYHTVEKRVVLGKGEHQELFLTVRRLGKRDSPGSGSSPTRVLHPNERLRN</sequence>
<dbReference type="Pfam" id="PF08308">
    <property type="entry name" value="PEGA"/>
    <property type="match status" value="2"/>
</dbReference>
<dbReference type="InterPro" id="IPR013229">
    <property type="entry name" value="PEGA"/>
</dbReference>
<feature type="transmembrane region" description="Helical" evidence="2">
    <location>
        <begin position="26"/>
        <end position="50"/>
    </location>
</feature>
<name>A0A2G6E3N5_9BACT</name>
<gene>
    <name evidence="4" type="ORF">CSB45_10705</name>
</gene>
<evidence type="ECO:0000259" key="3">
    <source>
        <dbReference type="Pfam" id="PF08308"/>
    </source>
</evidence>
<keyword evidence="2" id="KW-0812">Transmembrane</keyword>
<proteinExistence type="predicted"/>
<dbReference type="PANTHER" id="PTHR36194:SF1">
    <property type="entry name" value="S-LAYER-LIKE PROTEIN"/>
    <property type="match status" value="1"/>
</dbReference>
<dbReference type="AlphaFoldDB" id="A0A2G6E3N5"/>
<feature type="compositionally biased region" description="Low complexity" evidence="1">
    <location>
        <begin position="75"/>
        <end position="88"/>
    </location>
</feature>
<evidence type="ECO:0000313" key="5">
    <source>
        <dbReference type="Proteomes" id="UP000229740"/>
    </source>
</evidence>
<evidence type="ECO:0000256" key="2">
    <source>
        <dbReference type="SAM" id="Phobius"/>
    </source>
</evidence>
<dbReference type="PANTHER" id="PTHR36194">
    <property type="entry name" value="S-LAYER-LIKE PROTEIN"/>
    <property type="match status" value="1"/>
</dbReference>
<accession>A0A2G6E3N5</accession>
<keyword evidence="2" id="KW-0472">Membrane</keyword>
<feature type="domain" description="PEGA" evidence="3">
    <location>
        <begin position="119"/>
        <end position="184"/>
    </location>
</feature>
<dbReference type="EMBL" id="PDPS01000032">
    <property type="protein sequence ID" value="PID56689.1"/>
    <property type="molecule type" value="Genomic_DNA"/>
</dbReference>
<feature type="region of interest" description="Disordered" evidence="1">
    <location>
        <begin position="256"/>
        <end position="279"/>
    </location>
</feature>